<keyword evidence="2 4" id="KW-0378">Hydrolase</keyword>
<evidence type="ECO:0000313" key="7">
    <source>
        <dbReference type="Proteomes" id="UP000593591"/>
    </source>
</evidence>
<dbReference type="PANTHER" id="PTHR22925">
    <property type="entry name" value="GLYCOSYL HYDROLASE 43 FAMILY MEMBER"/>
    <property type="match status" value="1"/>
</dbReference>
<evidence type="ECO:0000313" key="6">
    <source>
        <dbReference type="EMBL" id="QOS40977.1"/>
    </source>
</evidence>
<dbReference type="Pfam" id="PF04616">
    <property type="entry name" value="Glyco_hydro_43"/>
    <property type="match status" value="1"/>
</dbReference>
<keyword evidence="3 4" id="KW-0326">Glycosidase</keyword>
<gene>
    <name evidence="6" type="ORF">DYE49_11180</name>
</gene>
<feature type="signal peptide" evidence="5">
    <location>
        <begin position="1"/>
        <end position="23"/>
    </location>
</feature>
<accession>A0A7M1XN59</accession>
<dbReference type="KEGG" id="trc:DYE49_11180"/>
<evidence type="ECO:0000256" key="2">
    <source>
        <dbReference type="ARBA" id="ARBA00022801"/>
    </source>
</evidence>
<keyword evidence="5" id="KW-0732">Signal</keyword>
<comment type="similarity">
    <text evidence="1 4">Belongs to the glycosyl hydrolase 43 family.</text>
</comment>
<evidence type="ECO:0000256" key="3">
    <source>
        <dbReference type="ARBA" id="ARBA00023295"/>
    </source>
</evidence>
<dbReference type="AlphaFoldDB" id="A0A7M1XN59"/>
<proteinExistence type="inferred from homology"/>
<dbReference type="GO" id="GO:0004553">
    <property type="term" value="F:hydrolase activity, hydrolyzing O-glycosyl compounds"/>
    <property type="evidence" value="ECO:0007669"/>
    <property type="project" value="InterPro"/>
</dbReference>
<evidence type="ECO:0000256" key="4">
    <source>
        <dbReference type="RuleBase" id="RU361187"/>
    </source>
</evidence>
<evidence type="ECO:0008006" key="8">
    <source>
        <dbReference type="Google" id="ProtNLM"/>
    </source>
</evidence>
<dbReference type="InterPro" id="IPR006710">
    <property type="entry name" value="Glyco_hydro_43"/>
</dbReference>
<name>A0A7M1XN59_9SPIR</name>
<dbReference type="InterPro" id="IPR023296">
    <property type="entry name" value="Glyco_hydro_beta-prop_sf"/>
</dbReference>
<dbReference type="PANTHER" id="PTHR22925:SF3">
    <property type="entry name" value="GLYCOSYL HYDROLASE FAMILY PROTEIN 43"/>
    <property type="match status" value="1"/>
</dbReference>
<evidence type="ECO:0000256" key="1">
    <source>
        <dbReference type="ARBA" id="ARBA00009865"/>
    </source>
</evidence>
<dbReference type="Proteomes" id="UP000593591">
    <property type="component" value="Chromosome"/>
</dbReference>
<reference evidence="6 7" key="1">
    <citation type="submission" date="2018-08" db="EMBL/GenBank/DDBJ databases">
        <title>The first complete genome of Treponema rectale (CHPAT), a commensal spirochete of the bovine rectum.</title>
        <authorList>
            <person name="Staton G.J."/>
            <person name="Clegg S.R."/>
            <person name="Carter S.D."/>
            <person name="Radford A.D."/>
            <person name="Darby A."/>
            <person name="Hall N."/>
            <person name="Birtles R.J."/>
            <person name="Evans N.J."/>
        </authorList>
    </citation>
    <scope>NUCLEOTIDE SEQUENCE [LARGE SCALE GENOMIC DNA]</scope>
    <source>
        <strain evidence="6 7">CHPA</strain>
    </source>
</reference>
<evidence type="ECO:0000256" key="5">
    <source>
        <dbReference type="SAM" id="SignalP"/>
    </source>
</evidence>
<dbReference type="EMBL" id="CP031517">
    <property type="protein sequence ID" value="QOS40977.1"/>
    <property type="molecule type" value="Genomic_DNA"/>
</dbReference>
<dbReference type="SUPFAM" id="SSF75005">
    <property type="entry name" value="Arabinanase/levansucrase/invertase"/>
    <property type="match status" value="1"/>
</dbReference>
<sequence>MMKLKKIATFLIATCTLLMSVAAEEKSVTNGVAWTDANGNVIQAHDTVVKYGSKYYWYGLDYSQEAAVGDGTGFMAVKCYESEDLVNWTWKSDVLTKQTDDRFYGMGNVFFPQVVYNKSTKMFVMWMGTSNGPLVAVSDKPYGNFHIHDTYVTTSSGSIINSVFVDDDGAAYLSAYVWEDLAVDAPKLYVYRLTDDYLEIRKEWNSWGDIYSISFDNRAIGRSKIIKHKGVYYLIFADYGSLISVASKLEYTGLTWYDFVGGSYTYQGVKWAYANSLYDEWSGVNSFENTSTSYEFSTLIAVQGEEGTSYIASFNGWNSSDMSNSTYTWQPLQWDDSKFSNMDVPYIGDYSSIVIDAKKGTVKGN</sequence>
<feature type="chain" id="PRO_5032852724" description="Glycosyl hydrolases family 43" evidence="5">
    <location>
        <begin position="24"/>
        <end position="365"/>
    </location>
</feature>
<dbReference type="GO" id="GO:0005975">
    <property type="term" value="P:carbohydrate metabolic process"/>
    <property type="evidence" value="ECO:0007669"/>
    <property type="project" value="InterPro"/>
</dbReference>
<protein>
    <recommendedName>
        <fullName evidence="8">Glycosyl hydrolases family 43</fullName>
    </recommendedName>
</protein>
<organism evidence="6 7">
    <name type="scientific">Treponema rectale</name>
    <dbReference type="NCBI Taxonomy" id="744512"/>
    <lineage>
        <taxon>Bacteria</taxon>
        <taxon>Pseudomonadati</taxon>
        <taxon>Spirochaetota</taxon>
        <taxon>Spirochaetia</taxon>
        <taxon>Spirochaetales</taxon>
        <taxon>Treponemataceae</taxon>
        <taxon>Treponema</taxon>
    </lineage>
</organism>
<dbReference type="Gene3D" id="2.115.10.20">
    <property type="entry name" value="Glycosyl hydrolase domain, family 43"/>
    <property type="match status" value="1"/>
</dbReference>